<dbReference type="InterPro" id="IPR029058">
    <property type="entry name" value="AB_hydrolase_fold"/>
</dbReference>
<protein>
    <submittedName>
        <fullName evidence="2">Alpha/beta hydrolase</fullName>
    </submittedName>
</protein>
<dbReference type="EMBL" id="PPTF01000015">
    <property type="protein sequence ID" value="POA99893.1"/>
    <property type="molecule type" value="Genomic_DNA"/>
</dbReference>
<evidence type="ECO:0000313" key="2">
    <source>
        <dbReference type="EMBL" id="POA99893.1"/>
    </source>
</evidence>
<dbReference type="Proteomes" id="UP000236416">
    <property type="component" value="Unassembled WGS sequence"/>
</dbReference>
<sequence length="259" mass="27978">MKSHRLTQPAAHLRYHDIPGHGAPLVMLHGIGCASSFDYPRLLAEPGLAGRHALLVDLLGHGFSDKPEDFSYTPRAQAQALAPWIEHLDLRGVDLFGHSMGGSVAIELATLLPDRVRQLVVAEPNLDNGGGTYSRALANWDEQDYIARGHQEIIATFGGDNPNWAGSMAVASPQAVHRAAKGLVQGSPVSWREQLLALPMPRYVIFGERSLPDPDTEWLPQHGIAIRIVSDAGHSMAWDNPSGLAAAIHAALEFNACHP</sequence>
<dbReference type="GO" id="GO:0016787">
    <property type="term" value="F:hydrolase activity"/>
    <property type="evidence" value="ECO:0007669"/>
    <property type="project" value="UniProtKB-KW"/>
</dbReference>
<evidence type="ECO:0000259" key="1">
    <source>
        <dbReference type="Pfam" id="PF12697"/>
    </source>
</evidence>
<dbReference type="GO" id="GO:0016020">
    <property type="term" value="C:membrane"/>
    <property type="evidence" value="ECO:0007669"/>
    <property type="project" value="TreeGrafter"/>
</dbReference>
<dbReference type="AlphaFoldDB" id="A0A2K4MS29"/>
<dbReference type="SUPFAM" id="SSF53474">
    <property type="entry name" value="alpha/beta-Hydrolases"/>
    <property type="match status" value="1"/>
</dbReference>
<accession>A0A2K4MS29</accession>
<dbReference type="PANTHER" id="PTHR43798">
    <property type="entry name" value="MONOACYLGLYCEROL LIPASE"/>
    <property type="match status" value="1"/>
</dbReference>
<dbReference type="PRINTS" id="PR00111">
    <property type="entry name" value="ABHYDROLASE"/>
</dbReference>
<feature type="domain" description="AB hydrolase-1" evidence="1">
    <location>
        <begin position="25"/>
        <end position="247"/>
    </location>
</feature>
<reference evidence="2 3" key="1">
    <citation type="submission" date="2018-01" db="EMBL/GenBank/DDBJ databases">
        <title>Genomic Sequence of Chromobacterium MWU13-2610 from wild cranberry bogs within the Cape Cod National Seashore.</title>
        <authorList>
            <person name="O'Hara-Hanley K."/>
            <person name="Soby S."/>
            <person name="Harrison A."/>
        </authorList>
    </citation>
    <scope>NUCLEOTIDE SEQUENCE [LARGE SCALE GENOMIC DNA]</scope>
    <source>
        <strain evidence="2 3">MWU13-2610</strain>
    </source>
</reference>
<comment type="caution">
    <text evidence="2">The sequence shown here is derived from an EMBL/GenBank/DDBJ whole genome shotgun (WGS) entry which is preliminary data.</text>
</comment>
<name>A0A2K4MS29_9NEIS</name>
<gene>
    <name evidence="2" type="ORF">C2134_03895</name>
</gene>
<organism evidence="2 3">
    <name type="scientific">Chromobacterium sinusclupearum</name>
    <dbReference type="NCBI Taxonomy" id="2077146"/>
    <lineage>
        <taxon>Bacteria</taxon>
        <taxon>Pseudomonadati</taxon>
        <taxon>Pseudomonadota</taxon>
        <taxon>Betaproteobacteria</taxon>
        <taxon>Neisseriales</taxon>
        <taxon>Chromobacteriaceae</taxon>
        <taxon>Chromobacterium</taxon>
    </lineage>
</organism>
<dbReference type="RefSeq" id="WP_103317685.1">
    <property type="nucleotide sequence ID" value="NZ_PPTF01000015.1"/>
</dbReference>
<dbReference type="Pfam" id="PF12697">
    <property type="entry name" value="Abhydrolase_6"/>
    <property type="match status" value="1"/>
</dbReference>
<keyword evidence="3" id="KW-1185">Reference proteome</keyword>
<proteinExistence type="predicted"/>
<dbReference type="PANTHER" id="PTHR43798:SF33">
    <property type="entry name" value="HYDROLASE, PUTATIVE (AFU_ORTHOLOGUE AFUA_2G14860)-RELATED"/>
    <property type="match status" value="1"/>
</dbReference>
<dbReference type="Gene3D" id="3.40.50.1820">
    <property type="entry name" value="alpha/beta hydrolase"/>
    <property type="match status" value="1"/>
</dbReference>
<dbReference type="InterPro" id="IPR000073">
    <property type="entry name" value="AB_hydrolase_1"/>
</dbReference>
<keyword evidence="2" id="KW-0378">Hydrolase</keyword>
<dbReference type="InterPro" id="IPR050266">
    <property type="entry name" value="AB_hydrolase_sf"/>
</dbReference>
<evidence type="ECO:0000313" key="3">
    <source>
        <dbReference type="Proteomes" id="UP000236416"/>
    </source>
</evidence>